<feature type="compositionally biased region" description="Low complexity" evidence="1">
    <location>
        <begin position="34"/>
        <end position="43"/>
    </location>
</feature>
<dbReference type="EMBL" id="BFEA01000994">
    <property type="protein sequence ID" value="GBG92061.1"/>
    <property type="molecule type" value="Genomic_DNA"/>
</dbReference>
<feature type="region of interest" description="Disordered" evidence="1">
    <location>
        <begin position="13"/>
        <end position="44"/>
    </location>
</feature>
<reference evidence="3 4" key="1">
    <citation type="journal article" date="2018" name="Cell">
        <title>The Chara Genome: Secondary Complexity and Implications for Plant Terrestrialization.</title>
        <authorList>
            <person name="Nishiyama T."/>
            <person name="Sakayama H."/>
            <person name="Vries J.D."/>
            <person name="Buschmann H."/>
            <person name="Saint-Marcoux D."/>
            <person name="Ullrich K.K."/>
            <person name="Haas F.B."/>
            <person name="Vanderstraeten L."/>
            <person name="Becker D."/>
            <person name="Lang D."/>
            <person name="Vosolsobe S."/>
            <person name="Rombauts S."/>
            <person name="Wilhelmsson P.K.I."/>
            <person name="Janitza P."/>
            <person name="Kern R."/>
            <person name="Heyl A."/>
            <person name="Rumpler F."/>
            <person name="Villalobos L.I.A.C."/>
            <person name="Clay J.M."/>
            <person name="Skokan R."/>
            <person name="Toyoda A."/>
            <person name="Suzuki Y."/>
            <person name="Kagoshima H."/>
            <person name="Schijlen E."/>
            <person name="Tajeshwar N."/>
            <person name="Catarino B."/>
            <person name="Hetherington A.J."/>
            <person name="Saltykova A."/>
            <person name="Bonnot C."/>
            <person name="Breuninger H."/>
            <person name="Symeonidi A."/>
            <person name="Radhakrishnan G.V."/>
            <person name="Van Nieuwerburgh F."/>
            <person name="Deforce D."/>
            <person name="Chang C."/>
            <person name="Karol K.G."/>
            <person name="Hedrich R."/>
            <person name="Ulvskov P."/>
            <person name="Glockner G."/>
            <person name="Delwiche C.F."/>
            <person name="Petrasek J."/>
            <person name="Van de Peer Y."/>
            <person name="Friml J."/>
            <person name="Beilby M."/>
            <person name="Dolan L."/>
            <person name="Kohara Y."/>
            <person name="Sugano S."/>
            <person name="Fujiyama A."/>
            <person name="Delaux P.-M."/>
            <person name="Quint M."/>
            <person name="TheiBen G."/>
            <person name="Hagemann M."/>
            <person name="Harholt J."/>
            <person name="Dunand C."/>
            <person name="Zachgo S."/>
            <person name="Langdale J."/>
            <person name="Maumus F."/>
            <person name="Straeten D.V.D."/>
            <person name="Gould S.B."/>
            <person name="Rensing S.A."/>
        </authorList>
    </citation>
    <scope>NUCLEOTIDE SEQUENCE [LARGE SCALE GENOMIC DNA]</scope>
    <source>
        <strain evidence="3 4">S276</strain>
    </source>
</reference>
<keyword evidence="4" id="KW-1185">Reference proteome</keyword>
<feature type="compositionally biased region" description="Polar residues" evidence="1">
    <location>
        <begin position="14"/>
        <end position="25"/>
    </location>
</feature>
<evidence type="ECO:0000256" key="1">
    <source>
        <dbReference type="SAM" id="MobiDB-lite"/>
    </source>
</evidence>
<dbReference type="PANTHER" id="PTHR37230">
    <property type="entry name" value="OS06G0731300 PROTEIN"/>
    <property type="match status" value="1"/>
</dbReference>
<protein>
    <recommendedName>
        <fullName evidence="2">DUF7895 domain-containing protein</fullName>
    </recommendedName>
</protein>
<name>A0A388MBX4_CHABU</name>
<dbReference type="InterPro" id="IPR057217">
    <property type="entry name" value="DUF7895"/>
</dbReference>
<dbReference type="Gramene" id="GBG92061">
    <property type="protein sequence ID" value="GBG92061"/>
    <property type="gene ID" value="CBR_g54316"/>
</dbReference>
<feature type="region of interest" description="Disordered" evidence="1">
    <location>
        <begin position="98"/>
        <end position="172"/>
    </location>
</feature>
<evidence type="ECO:0000259" key="2">
    <source>
        <dbReference type="Pfam" id="PF25433"/>
    </source>
</evidence>
<proteinExistence type="predicted"/>
<dbReference type="PANTHER" id="PTHR37230:SF1">
    <property type="entry name" value="OS06G0731300 PROTEIN"/>
    <property type="match status" value="1"/>
</dbReference>
<evidence type="ECO:0000313" key="3">
    <source>
        <dbReference type="EMBL" id="GBG92061.1"/>
    </source>
</evidence>
<feature type="domain" description="DUF7895" evidence="2">
    <location>
        <begin position="233"/>
        <end position="303"/>
    </location>
</feature>
<accession>A0A388MBX4</accession>
<comment type="caution">
    <text evidence="3">The sequence shown here is derived from an EMBL/GenBank/DDBJ whole genome shotgun (WGS) entry which is preliminary data.</text>
</comment>
<dbReference type="AlphaFoldDB" id="A0A388MBX4"/>
<sequence>MATTRVAVLPSSLPLGQSCHSSSRVHQPERRGPPHGLGSSPGLTVRCRRTLPGLQRRLWEKRCLSTAPESCALLFRRCPSEFIGLYFCERNEKRYEEHPVSSSCSPRRNPSSSPAHSHHKSNYSSAMRSRLGKHGVRASAASRIGAQGGQRGGREGGGGERVGGGGGEKDLGHNKLSALQADVCRPDISTRATSTAVTVVVVAGLVAAAAAALRNETVTNGESLQKNEQALPKCESCQGSGVCADCNGEGFLVQKLSKEQAERARKNSATAATRFTAGLGKKWKYCPSCSGGRICVACRGTGYV</sequence>
<organism evidence="3 4">
    <name type="scientific">Chara braunii</name>
    <name type="common">Braun's stonewort</name>
    <dbReference type="NCBI Taxonomy" id="69332"/>
    <lineage>
        <taxon>Eukaryota</taxon>
        <taxon>Viridiplantae</taxon>
        <taxon>Streptophyta</taxon>
        <taxon>Charophyceae</taxon>
        <taxon>Charales</taxon>
        <taxon>Characeae</taxon>
        <taxon>Chara</taxon>
    </lineage>
</organism>
<feature type="compositionally biased region" description="Low complexity" evidence="1">
    <location>
        <begin position="101"/>
        <end position="115"/>
    </location>
</feature>
<evidence type="ECO:0000313" key="4">
    <source>
        <dbReference type="Proteomes" id="UP000265515"/>
    </source>
</evidence>
<dbReference type="Pfam" id="PF25433">
    <property type="entry name" value="DUF7895"/>
    <property type="match status" value="1"/>
</dbReference>
<gene>
    <name evidence="3" type="ORF">CBR_g54316</name>
</gene>
<dbReference type="PROSITE" id="PS51257">
    <property type="entry name" value="PROKAR_LIPOPROTEIN"/>
    <property type="match status" value="1"/>
</dbReference>
<dbReference type="OrthoDB" id="1933346at2759"/>
<dbReference type="Proteomes" id="UP000265515">
    <property type="component" value="Unassembled WGS sequence"/>
</dbReference>